<evidence type="ECO:0000313" key="2">
    <source>
        <dbReference type="EMBL" id="KKK80914.1"/>
    </source>
</evidence>
<reference evidence="2" key="1">
    <citation type="journal article" date="2015" name="Nature">
        <title>Complex archaea that bridge the gap between prokaryotes and eukaryotes.</title>
        <authorList>
            <person name="Spang A."/>
            <person name="Saw J.H."/>
            <person name="Jorgensen S.L."/>
            <person name="Zaremba-Niedzwiedzka K."/>
            <person name="Martijn J."/>
            <person name="Lind A.E."/>
            <person name="van Eijk R."/>
            <person name="Schleper C."/>
            <person name="Guy L."/>
            <person name="Ettema T.J."/>
        </authorList>
    </citation>
    <scope>NUCLEOTIDE SEQUENCE</scope>
</reference>
<comment type="caution">
    <text evidence="2">The sequence shown here is derived from an EMBL/GenBank/DDBJ whole genome shotgun (WGS) entry which is preliminary data.</text>
</comment>
<dbReference type="SUPFAM" id="SSF63825">
    <property type="entry name" value="YWTD domain"/>
    <property type="match status" value="1"/>
</dbReference>
<dbReference type="PROSITE" id="PS51125">
    <property type="entry name" value="NHL"/>
    <property type="match status" value="1"/>
</dbReference>
<dbReference type="AlphaFoldDB" id="A0A0F9AR58"/>
<keyword evidence="1" id="KW-0677">Repeat</keyword>
<evidence type="ECO:0008006" key="3">
    <source>
        <dbReference type="Google" id="ProtNLM"/>
    </source>
</evidence>
<name>A0A0F9AR58_9ZZZZ</name>
<dbReference type="InterPro" id="IPR001258">
    <property type="entry name" value="NHL_repeat"/>
</dbReference>
<dbReference type="Gene3D" id="2.60.40.4070">
    <property type="match status" value="1"/>
</dbReference>
<proteinExistence type="predicted"/>
<evidence type="ECO:0000256" key="1">
    <source>
        <dbReference type="ARBA" id="ARBA00022737"/>
    </source>
</evidence>
<organism evidence="2">
    <name type="scientific">marine sediment metagenome</name>
    <dbReference type="NCBI Taxonomy" id="412755"/>
    <lineage>
        <taxon>unclassified sequences</taxon>
        <taxon>metagenomes</taxon>
        <taxon>ecological metagenomes</taxon>
    </lineage>
</organism>
<dbReference type="EMBL" id="LAZR01053361">
    <property type="protein sequence ID" value="KKK80914.1"/>
    <property type="molecule type" value="Genomic_DNA"/>
</dbReference>
<accession>A0A0F9AR58</accession>
<protein>
    <recommendedName>
        <fullName evidence="3">6-bladed beta-propeller</fullName>
    </recommendedName>
</protein>
<sequence>MNRVVSLACCVVGIGLAEVGARAAGTDEFRIKRQAIFEFSERPTLTRQGDKTTIRFTSKGYCDVTVAIERAKGRIVRHLASGVLGPNAPEPFQENSLKQTIVWDGKDDQGRYIDDKDSLAVRVSLGLKGQFERTLFWSPHKRVTSWGKGLAPLMSPAPEGVYVYDRAVFDHVRLFDHDGNYVRTVYPFPGDKIDRVAGIRRHTFPHSGQTLPLKVGFYQSTLLHGKELPFRVPRSITGLGAAAMAVSGKRLALLGNVLTRLGVDGTTLGLPIRGPEVWKPCRLRGMNADVRSKYRTLPTSAAFSPDGKWVYVSGYVWRHVWHWDGLHGVMRLPFEGGQPQLFAGKSLKQGKAESGTKDGEFRIAAGLACDRSGRVYVCDFINDRIQVFSPEGKH</sequence>
<feature type="non-terminal residue" evidence="2">
    <location>
        <position position="394"/>
    </location>
</feature>
<dbReference type="Gene3D" id="2.120.10.30">
    <property type="entry name" value="TolB, C-terminal domain"/>
    <property type="match status" value="1"/>
</dbReference>
<gene>
    <name evidence="2" type="ORF">LCGC14_2818730</name>
</gene>
<dbReference type="InterPro" id="IPR011042">
    <property type="entry name" value="6-blade_b-propeller_TolB-like"/>
</dbReference>